<dbReference type="RefSeq" id="WP_377094040.1">
    <property type="nucleotide sequence ID" value="NZ_JBHSJM010000001.1"/>
</dbReference>
<evidence type="ECO:0000256" key="3">
    <source>
        <dbReference type="ARBA" id="ARBA00023163"/>
    </source>
</evidence>
<evidence type="ECO:0000313" key="6">
    <source>
        <dbReference type="Proteomes" id="UP001597297"/>
    </source>
</evidence>
<dbReference type="InterPro" id="IPR018060">
    <property type="entry name" value="HTH_AraC"/>
</dbReference>
<reference evidence="6" key="1">
    <citation type="journal article" date="2019" name="Int. J. Syst. Evol. Microbiol.">
        <title>The Global Catalogue of Microorganisms (GCM) 10K type strain sequencing project: providing services to taxonomists for standard genome sequencing and annotation.</title>
        <authorList>
            <consortium name="The Broad Institute Genomics Platform"/>
            <consortium name="The Broad Institute Genome Sequencing Center for Infectious Disease"/>
            <person name="Wu L."/>
            <person name="Ma J."/>
        </authorList>
    </citation>
    <scope>NUCLEOTIDE SEQUENCE [LARGE SCALE GENOMIC DNA]</scope>
    <source>
        <strain evidence="6">JCM 16545</strain>
    </source>
</reference>
<dbReference type="SMART" id="SM00342">
    <property type="entry name" value="HTH_ARAC"/>
    <property type="match status" value="1"/>
</dbReference>
<organism evidence="5 6">
    <name type="scientific">Rubritalea spongiae</name>
    <dbReference type="NCBI Taxonomy" id="430797"/>
    <lineage>
        <taxon>Bacteria</taxon>
        <taxon>Pseudomonadati</taxon>
        <taxon>Verrucomicrobiota</taxon>
        <taxon>Verrucomicrobiia</taxon>
        <taxon>Verrucomicrobiales</taxon>
        <taxon>Rubritaleaceae</taxon>
        <taxon>Rubritalea</taxon>
    </lineage>
</organism>
<sequence length="354" mass="39094">MRTAGCDWNYWCVSSDITPEELEEYLELRKVDGMLVRGLEENKARAIEKLDVPTVFIRSVEGEEAEYINGPHPDDQAIGRLAGEEFGYLNLGYWGFVHWEGVMWSEARKKTFHAYATQLGVQNDTLSLPQEARSNWAGVQRIAEWLEKLPKPCGVLACKDDAGLDVLQACQMLGYMVPDDVAVIGVDNDRLLCESSSPALTSIDLKAADLGRAAVVQLGKMLGVLGDEVEVPQAPAVVVTRESSQRKERYALICQRALDYIDARPLKNLNVNVVAKGCGVSRRALERAFAKYLGESPAAVMRKKRVAAIELLLKDRTASLESVAHQAGFSECSGLSNFIKRMTGMSPGELRDEN</sequence>
<keyword evidence="1" id="KW-0805">Transcription regulation</keyword>
<dbReference type="Gene3D" id="3.40.50.2300">
    <property type="match status" value="2"/>
</dbReference>
<dbReference type="InterPro" id="IPR046335">
    <property type="entry name" value="LacI/GalR-like_sensor"/>
</dbReference>
<keyword evidence="2" id="KW-0238">DNA-binding</keyword>
<dbReference type="Gene3D" id="1.10.10.60">
    <property type="entry name" value="Homeodomain-like"/>
    <property type="match status" value="1"/>
</dbReference>
<feature type="domain" description="HTH araC/xylS-type" evidence="4">
    <location>
        <begin position="255"/>
        <end position="353"/>
    </location>
</feature>
<dbReference type="PANTHER" id="PTHR30146">
    <property type="entry name" value="LACI-RELATED TRANSCRIPTIONAL REPRESSOR"/>
    <property type="match status" value="1"/>
</dbReference>
<protein>
    <submittedName>
        <fullName evidence="5">Substrate-binding domain-containing protein</fullName>
    </submittedName>
</protein>
<dbReference type="SUPFAM" id="SSF53822">
    <property type="entry name" value="Periplasmic binding protein-like I"/>
    <property type="match status" value="1"/>
</dbReference>
<dbReference type="Proteomes" id="UP001597297">
    <property type="component" value="Unassembled WGS sequence"/>
</dbReference>
<dbReference type="InterPro" id="IPR009057">
    <property type="entry name" value="Homeodomain-like_sf"/>
</dbReference>
<dbReference type="PANTHER" id="PTHR30146:SF24">
    <property type="entry name" value="XYLOSE OPERON REGULATORY PROTEIN"/>
    <property type="match status" value="1"/>
</dbReference>
<dbReference type="SUPFAM" id="SSF46689">
    <property type="entry name" value="Homeodomain-like"/>
    <property type="match status" value="2"/>
</dbReference>
<evidence type="ECO:0000313" key="5">
    <source>
        <dbReference type="EMBL" id="MFD2277179.1"/>
    </source>
</evidence>
<comment type="caution">
    <text evidence="5">The sequence shown here is derived from an EMBL/GenBank/DDBJ whole genome shotgun (WGS) entry which is preliminary data.</text>
</comment>
<dbReference type="PROSITE" id="PS00041">
    <property type="entry name" value="HTH_ARAC_FAMILY_1"/>
    <property type="match status" value="1"/>
</dbReference>
<evidence type="ECO:0000259" key="4">
    <source>
        <dbReference type="PROSITE" id="PS01124"/>
    </source>
</evidence>
<evidence type="ECO:0000256" key="1">
    <source>
        <dbReference type="ARBA" id="ARBA00023015"/>
    </source>
</evidence>
<dbReference type="InterPro" id="IPR018062">
    <property type="entry name" value="HTH_AraC-typ_CS"/>
</dbReference>
<keyword evidence="6" id="KW-1185">Reference proteome</keyword>
<gene>
    <name evidence="5" type="ORF">ACFSQZ_11925</name>
</gene>
<dbReference type="Pfam" id="PF13377">
    <property type="entry name" value="Peripla_BP_3"/>
    <property type="match status" value="1"/>
</dbReference>
<dbReference type="PROSITE" id="PS01124">
    <property type="entry name" value="HTH_ARAC_FAMILY_2"/>
    <property type="match status" value="1"/>
</dbReference>
<keyword evidence="3" id="KW-0804">Transcription</keyword>
<dbReference type="Pfam" id="PF12833">
    <property type="entry name" value="HTH_18"/>
    <property type="match status" value="1"/>
</dbReference>
<accession>A0ABW5E3Y9</accession>
<dbReference type="InterPro" id="IPR028082">
    <property type="entry name" value="Peripla_BP_I"/>
</dbReference>
<evidence type="ECO:0000256" key="2">
    <source>
        <dbReference type="ARBA" id="ARBA00023125"/>
    </source>
</evidence>
<proteinExistence type="predicted"/>
<dbReference type="EMBL" id="JBHUJC010000041">
    <property type="protein sequence ID" value="MFD2277179.1"/>
    <property type="molecule type" value="Genomic_DNA"/>
</dbReference>
<name>A0ABW5E3Y9_9BACT</name>